<proteinExistence type="predicted"/>
<gene>
    <name evidence="3" type="ORF">ETF27_09065</name>
</gene>
<dbReference type="PROSITE" id="PS51257">
    <property type="entry name" value="PROKAR_LIPOPROTEIN"/>
    <property type="match status" value="1"/>
</dbReference>
<feature type="domain" description="Lipocalin-like" evidence="2">
    <location>
        <begin position="19"/>
        <end position="145"/>
    </location>
</feature>
<comment type="caution">
    <text evidence="3">The sequence shown here is derived from an EMBL/GenBank/DDBJ whole genome shotgun (WGS) entry which is preliminary data.</text>
</comment>
<dbReference type="InterPro" id="IPR024311">
    <property type="entry name" value="Lipocalin-like"/>
</dbReference>
<organism evidence="3 4">
    <name type="scientific">Prevotella brunnea</name>
    <dbReference type="NCBI Taxonomy" id="2508867"/>
    <lineage>
        <taxon>Bacteria</taxon>
        <taxon>Pseudomonadati</taxon>
        <taxon>Bacteroidota</taxon>
        <taxon>Bacteroidia</taxon>
        <taxon>Bacteroidales</taxon>
        <taxon>Prevotellaceae</taxon>
        <taxon>Prevotella</taxon>
    </lineage>
</organism>
<dbReference type="OrthoDB" id="1082056at2"/>
<evidence type="ECO:0000313" key="3">
    <source>
        <dbReference type="EMBL" id="TXJ59747.1"/>
    </source>
</evidence>
<dbReference type="EMBL" id="SDIK01000071">
    <property type="protein sequence ID" value="TXJ59747.1"/>
    <property type="molecule type" value="Genomic_DNA"/>
</dbReference>
<dbReference type="RefSeq" id="WP_130829300.1">
    <property type="nucleotide sequence ID" value="NZ_SDIK01000071.1"/>
</dbReference>
<accession>A0A5C8GCZ1</accession>
<evidence type="ECO:0000313" key="4">
    <source>
        <dbReference type="Proteomes" id="UP000321612"/>
    </source>
</evidence>
<keyword evidence="4" id="KW-1185">Reference proteome</keyword>
<name>A0A5C8GCZ1_9BACT</name>
<dbReference type="Proteomes" id="UP000321612">
    <property type="component" value="Unassembled WGS sequence"/>
</dbReference>
<feature type="chain" id="PRO_5023032959" evidence="1">
    <location>
        <begin position="23"/>
        <end position="145"/>
    </location>
</feature>
<dbReference type="AlphaFoldDB" id="A0A5C8GCZ1"/>
<feature type="signal peptide" evidence="1">
    <location>
        <begin position="1"/>
        <end position="22"/>
    </location>
</feature>
<keyword evidence="1" id="KW-0732">Signal</keyword>
<protein>
    <submittedName>
        <fullName evidence="3">Lipocalin family protein</fullName>
    </submittedName>
</protein>
<dbReference type="Gene3D" id="2.40.128.280">
    <property type="match status" value="1"/>
</dbReference>
<dbReference type="Pfam" id="PF16585">
    <property type="entry name" value="Lipocalin_8"/>
    <property type="match status" value="1"/>
</dbReference>
<evidence type="ECO:0000259" key="2">
    <source>
        <dbReference type="Pfam" id="PF16585"/>
    </source>
</evidence>
<evidence type="ECO:0000256" key="1">
    <source>
        <dbReference type="SAM" id="SignalP"/>
    </source>
</evidence>
<sequence>MNKTIFLYPFLFFLILSFSACSFETDNAPGELEGTWRLISIETEGRTVDYLDKNIFWSFQSKLLQLETKGDIYMRVLYYYKKDGNTLVLSSPYRYDRENGDELITDPSLLEFYAIDGLEVTFTFQTSKDKLLLREGNRVFKFVKF</sequence>
<reference evidence="4" key="1">
    <citation type="submission" date="2019-05" db="EMBL/GenBank/DDBJ databases">
        <title>Prevotella brunnea sp. nov., isolated from a wound of a patient.</title>
        <authorList>
            <person name="Buhl M."/>
        </authorList>
    </citation>
    <scope>NUCLEOTIDE SEQUENCE [LARGE SCALE GENOMIC DNA]</scope>
    <source>
        <strain evidence="4">A2672</strain>
    </source>
</reference>